<dbReference type="GO" id="GO:0042645">
    <property type="term" value="C:mitochondrial nucleoid"/>
    <property type="evidence" value="ECO:0007669"/>
    <property type="project" value="TreeGrafter"/>
</dbReference>
<dbReference type="SUPFAM" id="SSF50249">
    <property type="entry name" value="Nucleic acid-binding proteins"/>
    <property type="match status" value="1"/>
</dbReference>
<dbReference type="InterPro" id="IPR012340">
    <property type="entry name" value="NA-bd_OB-fold"/>
</dbReference>
<dbReference type="Proteomes" id="UP001443914">
    <property type="component" value="Unassembled WGS sequence"/>
</dbReference>
<accession>A0AAW1NHL2</accession>
<protein>
    <submittedName>
        <fullName evidence="3">Uncharacterized protein</fullName>
    </submittedName>
</protein>
<dbReference type="GO" id="GO:0006264">
    <property type="term" value="P:mitochondrial DNA replication"/>
    <property type="evidence" value="ECO:0007669"/>
    <property type="project" value="TreeGrafter"/>
</dbReference>
<dbReference type="PANTHER" id="PTHR10302">
    <property type="entry name" value="SINGLE-STRANDED DNA-BINDING PROTEIN"/>
    <property type="match status" value="1"/>
</dbReference>
<evidence type="ECO:0000313" key="4">
    <source>
        <dbReference type="Proteomes" id="UP001443914"/>
    </source>
</evidence>
<name>A0AAW1NHL2_SAPOF</name>
<dbReference type="InterPro" id="IPR000424">
    <property type="entry name" value="Primosome_PriB/ssb"/>
</dbReference>
<dbReference type="AlphaFoldDB" id="A0AAW1NHL2"/>
<dbReference type="InterPro" id="IPR011344">
    <property type="entry name" value="ssDNA-bd"/>
</dbReference>
<organism evidence="3 4">
    <name type="scientific">Saponaria officinalis</name>
    <name type="common">Common soapwort</name>
    <name type="synonym">Lychnis saponaria</name>
    <dbReference type="NCBI Taxonomy" id="3572"/>
    <lineage>
        <taxon>Eukaryota</taxon>
        <taxon>Viridiplantae</taxon>
        <taxon>Streptophyta</taxon>
        <taxon>Embryophyta</taxon>
        <taxon>Tracheophyta</taxon>
        <taxon>Spermatophyta</taxon>
        <taxon>Magnoliopsida</taxon>
        <taxon>eudicotyledons</taxon>
        <taxon>Gunneridae</taxon>
        <taxon>Pentapetalae</taxon>
        <taxon>Caryophyllales</taxon>
        <taxon>Caryophyllaceae</taxon>
        <taxon>Caryophylleae</taxon>
        <taxon>Saponaria</taxon>
    </lineage>
</organism>
<evidence type="ECO:0000256" key="1">
    <source>
        <dbReference type="ARBA" id="ARBA00023125"/>
    </source>
</evidence>
<dbReference type="EMBL" id="JBDFQZ010000001">
    <property type="protein sequence ID" value="KAK9756395.1"/>
    <property type="molecule type" value="Genomic_DNA"/>
</dbReference>
<evidence type="ECO:0000256" key="2">
    <source>
        <dbReference type="PROSITE-ProRule" id="PRU00252"/>
    </source>
</evidence>
<sequence>MICRTSLRITTSSSNLLRTLTRSTSSAAAAAVPTPRSEPDSDVGGSIAYQNSRKLARPATVTWCERLRNSVNLIGTVEYPVKQYATNGGKVGAHTVLLVKPSPDSPRHFRVTLCMWDLLAERALEHLKQNDYIYVSGELGSYTKSTLEGAERMYYRVTAKELNYVQVPDENYLVAAKSGSDTDIRESGEQKHKKRLHLWQLLFANPDEWYDNRKTKKSSRHPDFKHKSTGEALWLNTEDPSWIKKQVELLDSRLTGRPTDDSPFDSPFGSFAFEWVSVDSLPSSDSMESSLISEESYNK</sequence>
<keyword evidence="1 2" id="KW-0238">DNA-binding</keyword>
<gene>
    <name evidence="3" type="ORF">RND81_01G094000</name>
</gene>
<reference evidence="3" key="1">
    <citation type="submission" date="2024-03" db="EMBL/GenBank/DDBJ databases">
        <title>WGS assembly of Saponaria officinalis var. Norfolk2.</title>
        <authorList>
            <person name="Jenkins J."/>
            <person name="Shu S."/>
            <person name="Grimwood J."/>
            <person name="Barry K."/>
            <person name="Goodstein D."/>
            <person name="Schmutz J."/>
            <person name="Leebens-Mack J."/>
            <person name="Osbourn A."/>
        </authorList>
    </citation>
    <scope>NUCLEOTIDE SEQUENCE [LARGE SCALE GENOMIC DNA]</scope>
    <source>
        <strain evidence="3">JIC</strain>
    </source>
</reference>
<dbReference type="Gene3D" id="2.40.50.140">
    <property type="entry name" value="Nucleic acid-binding proteins"/>
    <property type="match status" value="1"/>
</dbReference>
<comment type="caution">
    <text evidence="3">The sequence shown here is derived from an EMBL/GenBank/DDBJ whole genome shotgun (WGS) entry which is preliminary data.</text>
</comment>
<proteinExistence type="predicted"/>
<evidence type="ECO:0000313" key="3">
    <source>
        <dbReference type="EMBL" id="KAK9756395.1"/>
    </source>
</evidence>
<dbReference type="PROSITE" id="PS50935">
    <property type="entry name" value="SSB"/>
    <property type="match status" value="1"/>
</dbReference>
<keyword evidence="4" id="KW-1185">Reference proteome</keyword>
<dbReference type="GO" id="GO:0003697">
    <property type="term" value="F:single-stranded DNA binding"/>
    <property type="evidence" value="ECO:0007669"/>
    <property type="project" value="InterPro"/>
</dbReference>
<dbReference type="PANTHER" id="PTHR10302:SF18">
    <property type="entry name" value="PROTEIN OSB1, MITOCHONDRIAL"/>
    <property type="match status" value="1"/>
</dbReference>